<organism evidence="3">
    <name type="scientific">marine sediment metagenome</name>
    <dbReference type="NCBI Taxonomy" id="412755"/>
    <lineage>
        <taxon>unclassified sequences</taxon>
        <taxon>metagenomes</taxon>
        <taxon>ecological metagenomes</taxon>
    </lineage>
</organism>
<comment type="caution">
    <text evidence="3">The sequence shown here is derived from an EMBL/GenBank/DDBJ whole genome shotgun (WGS) entry which is preliminary data.</text>
</comment>
<dbReference type="PANTHER" id="PTHR45339">
    <property type="entry name" value="HYBRID SIGNAL TRANSDUCTION HISTIDINE KINASE J"/>
    <property type="match status" value="1"/>
</dbReference>
<reference evidence="3" key="1">
    <citation type="journal article" date="2015" name="Nature">
        <title>Complex archaea that bridge the gap between prokaryotes and eukaryotes.</title>
        <authorList>
            <person name="Spang A."/>
            <person name="Saw J.H."/>
            <person name="Jorgensen S.L."/>
            <person name="Zaremba-Niedzwiedzka K."/>
            <person name="Martijn J."/>
            <person name="Lind A.E."/>
            <person name="van Eijk R."/>
            <person name="Schleper C."/>
            <person name="Guy L."/>
            <person name="Ettema T.J."/>
        </authorList>
    </citation>
    <scope>NUCLEOTIDE SEQUENCE</scope>
</reference>
<evidence type="ECO:0000313" key="3">
    <source>
        <dbReference type="EMBL" id="KKM77668.1"/>
    </source>
</evidence>
<dbReference type="SUPFAM" id="SSF52172">
    <property type="entry name" value="CheY-like"/>
    <property type="match status" value="1"/>
</dbReference>
<sequence>MKKILVIEDNEINLYLMRTILQKLGHQVIEAQDGFTGVELAIAERPDLILMDIQLPGLDGYGATKKIRATEETKDIPIIAITSYAMVGDREKILAAGCTAYIEKPIDPESFIEELNKYI</sequence>
<dbReference type="Gene3D" id="3.40.50.2300">
    <property type="match status" value="1"/>
</dbReference>
<dbReference type="AlphaFoldDB" id="A0A0F9K6M2"/>
<name>A0A0F9K6M2_9ZZZZ</name>
<dbReference type="SMART" id="SM00448">
    <property type="entry name" value="REC"/>
    <property type="match status" value="1"/>
</dbReference>
<evidence type="ECO:0000259" key="2">
    <source>
        <dbReference type="PROSITE" id="PS50110"/>
    </source>
</evidence>
<proteinExistence type="predicted"/>
<feature type="domain" description="Response regulatory" evidence="2">
    <location>
        <begin position="3"/>
        <end position="119"/>
    </location>
</feature>
<gene>
    <name evidence="3" type="ORF">LCGC14_1367700</name>
</gene>
<dbReference type="EMBL" id="LAZR01008609">
    <property type="protein sequence ID" value="KKM77668.1"/>
    <property type="molecule type" value="Genomic_DNA"/>
</dbReference>
<dbReference type="PANTHER" id="PTHR45339:SF3">
    <property type="entry name" value="HISTIDINE KINASE"/>
    <property type="match status" value="1"/>
</dbReference>
<dbReference type="InterPro" id="IPR011006">
    <property type="entry name" value="CheY-like_superfamily"/>
</dbReference>
<accession>A0A0F9K6M2</accession>
<dbReference type="PROSITE" id="PS50110">
    <property type="entry name" value="RESPONSE_REGULATORY"/>
    <property type="match status" value="1"/>
</dbReference>
<protein>
    <recommendedName>
        <fullName evidence="2">Response regulatory domain-containing protein</fullName>
    </recommendedName>
</protein>
<evidence type="ECO:0000256" key="1">
    <source>
        <dbReference type="ARBA" id="ARBA00022553"/>
    </source>
</evidence>
<dbReference type="GO" id="GO:0000160">
    <property type="term" value="P:phosphorelay signal transduction system"/>
    <property type="evidence" value="ECO:0007669"/>
    <property type="project" value="InterPro"/>
</dbReference>
<dbReference type="Pfam" id="PF00072">
    <property type="entry name" value="Response_reg"/>
    <property type="match status" value="1"/>
</dbReference>
<keyword evidence="1" id="KW-0597">Phosphoprotein</keyword>
<dbReference type="InterPro" id="IPR001789">
    <property type="entry name" value="Sig_transdc_resp-reg_receiver"/>
</dbReference>